<dbReference type="EMBL" id="VUNH01000005">
    <property type="protein sequence ID" value="MST55521.1"/>
    <property type="molecule type" value="Genomic_DNA"/>
</dbReference>
<dbReference type="SUPFAM" id="SSF53092">
    <property type="entry name" value="Creatinase/prolidase N-terminal domain"/>
    <property type="match status" value="1"/>
</dbReference>
<organism evidence="3 4">
    <name type="scientific">Pyramidobacter porci</name>
    <dbReference type="NCBI Taxonomy" id="2605789"/>
    <lineage>
        <taxon>Bacteria</taxon>
        <taxon>Thermotogati</taxon>
        <taxon>Synergistota</taxon>
        <taxon>Synergistia</taxon>
        <taxon>Synergistales</taxon>
        <taxon>Dethiosulfovibrionaceae</taxon>
        <taxon>Pyramidobacter</taxon>
    </lineage>
</organism>
<keyword evidence="4" id="KW-1185">Reference proteome</keyword>
<evidence type="ECO:0000259" key="1">
    <source>
        <dbReference type="Pfam" id="PF00557"/>
    </source>
</evidence>
<evidence type="ECO:0000313" key="3">
    <source>
        <dbReference type="EMBL" id="MST55521.1"/>
    </source>
</evidence>
<keyword evidence="3" id="KW-0645">Protease</keyword>
<dbReference type="Pfam" id="PF01321">
    <property type="entry name" value="Creatinase_N"/>
    <property type="match status" value="1"/>
</dbReference>
<reference evidence="3 4" key="1">
    <citation type="submission" date="2019-08" db="EMBL/GenBank/DDBJ databases">
        <title>In-depth cultivation of the pig gut microbiome towards novel bacterial diversity and tailored functional studies.</title>
        <authorList>
            <person name="Wylensek D."/>
            <person name="Hitch T.C.A."/>
            <person name="Clavel T."/>
        </authorList>
    </citation>
    <scope>NUCLEOTIDE SEQUENCE [LARGE SCALE GENOMIC DNA]</scope>
    <source>
        <strain evidence="3 4">SM-530-WT-4B</strain>
    </source>
</reference>
<dbReference type="SUPFAM" id="SSF55920">
    <property type="entry name" value="Creatinase/aminopeptidase"/>
    <property type="match status" value="1"/>
</dbReference>
<protein>
    <submittedName>
        <fullName evidence="3">Aminopeptidase P family protein</fullName>
    </submittedName>
</protein>
<dbReference type="InterPro" id="IPR036005">
    <property type="entry name" value="Creatinase/aminopeptidase-like"/>
</dbReference>
<evidence type="ECO:0000259" key="2">
    <source>
        <dbReference type="Pfam" id="PF01321"/>
    </source>
</evidence>
<feature type="domain" description="Peptidase M24" evidence="1">
    <location>
        <begin position="139"/>
        <end position="341"/>
    </location>
</feature>
<dbReference type="PANTHER" id="PTHR46112">
    <property type="entry name" value="AMINOPEPTIDASE"/>
    <property type="match status" value="1"/>
</dbReference>
<dbReference type="RefSeq" id="WP_154528620.1">
    <property type="nucleotide sequence ID" value="NZ_VUNH01000005.1"/>
</dbReference>
<sequence length="358" mass="39604">MNQRRIDKIMASLKEAGLTQALLSDPFSLTYVTGDDFRPGERFLALLLREGQKPALFLNRLFFAPHVAAENIVPYDDTERGALKVLPLIDRSRPLGVDKKMPAEFLLELQEKNAASGYVNASPCVDHVRACKDAEEIALMTRASLMNDRAMLALRERVREGVTEIELADELAGIYRDLGADGLSFPSIVSFGANAADPHHSPDGTELEPGQCVLFDIGCIKDGYCSDMTRTYYYKSVNDKDREIYEITRRANEAAEAAMKPGVRYCDLDGIARKVIAEAGYGPYFTHRLGHSIGQQGHEWGDVSSANTEQVRPGNIFSCEPGIYLPGETGVRIEDLCLITETGVQILNQVSKELQIIE</sequence>
<dbReference type="InterPro" id="IPR029149">
    <property type="entry name" value="Creatin/AminoP/Spt16_N"/>
</dbReference>
<proteinExistence type="predicted"/>
<keyword evidence="3" id="KW-0378">Hydrolase</keyword>
<dbReference type="InterPro" id="IPR000994">
    <property type="entry name" value="Pept_M24"/>
</dbReference>
<dbReference type="PANTHER" id="PTHR46112:SF3">
    <property type="entry name" value="AMINOPEPTIDASE YPDF"/>
    <property type="match status" value="1"/>
</dbReference>
<dbReference type="InterPro" id="IPR050659">
    <property type="entry name" value="Peptidase_M24B"/>
</dbReference>
<comment type="caution">
    <text evidence="3">The sequence shown here is derived from an EMBL/GenBank/DDBJ whole genome shotgun (WGS) entry which is preliminary data.</text>
</comment>
<dbReference type="Proteomes" id="UP000473699">
    <property type="component" value="Unassembled WGS sequence"/>
</dbReference>
<dbReference type="AlphaFoldDB" id="A0A6L5YBC2"/>
<gene>
    <name evidence="3" type="ORF">FYJ74_05670</name>
</gene>
<feature type="domain" description="Creatinase N-terminal" evidence="2">
    <location>
        <begin position="5"/>
        <end position="131"/>
    </location>
</feature>
<dbReference type="Gene3D" id="3.90.230.10">
    <property type="entry name" value="Creatinase/methionine aminopeptidase superfamily"/>
    <property type="match status" value="1"/>
</dbReference>
<keyword evidence="3" id="KW-0031">Aminopeptidase</keyword>
<accession>A0A6L5YBC2</accession>
<dbReference type="InterPro" id="IPR000587">
    <property type="entry name" value="Creatinase_N"/>
</dbReference>
<evidence type="ECO:0000313" key="4">
    <source>
        <dbReference type="Proteomes" id="UP000473699"/>
    </source>
</evidence>
<dbReference type="Gene3D" id="3.40.350.10">
    <property type="entry name" value="Creatinase/prolidase N-terminal domain"/>
    <property type="match status" value="1"/>
</dbReference>
<dbReference type="Pfam" id="PF00557">
    <property type="entry name" value="Peptidase_M24"/>
    <property type="match status" value="1"/>
</dbReference>
<dbReference type="GO" id="GO:0004177">
    <property type="term" value="F:aminopeptidase activity"/>
    <property type="evidence" value="ECO:0007669"/>
    <property type="project" value="UniProtKB-KW"/>
</dbReference>
<name>A0A6L5YBC2_9BACT</name>